<dbReference type="Proteomes" id="UP000195402">
    <property type="component" value="Unassembled WGS sequence"/>
</dbReference>
<dbReference type="InterPro" id="IPR008271">
    <property type="entry name" value="Ser/Thr_kinase_AS"/>
</dbReference>
<feature type="chain" id="PRO_5012713139" evidence="4">
    <location>
        <begin position="21"/>
        <end position="524"/>
    </location>
</feature>
<comment type="caution">
    <text evidence="6">The sequence shown here is derived from an EMBL/GenBank/DDBJ whole genome shotgun (WGS) entry which is preliminary data.</text>
</comment>
<keyword evidence="3" id="KW-0812">Transmembrane</keyword>
<feature type="transmembrane region" description="Helical" evidence="3">
    <location>
        <begin position="165"/>
        <end position="187"/>
    </location>
</feature>
<sequence length="524" mass="57836">MGFWLIFRVSILVVVGLSDCEDSSVCKMGCEKVTVMGCEGKNATSTISSTCCYPLSDRSVWRIGDGFSVFSNFGCRGFSSWVQGKRGVKLEWAVPKIFSKDVCAINGFIVNATTIKAGVRCKCQNGFIGDGFVGGVGCLKSCIKDGHEAYGRDCYIQRHKKKKTLLLAVGFFASAFLFGSIAALYGLSRRPIKSGTWDPDPGNDQSDLSFRKASRTRLFTYEELDLATKGFDDEQKLVDGINGTVHAGVLSDGSHVAVHKVQCKNEQDLVHVLSRVEILSMVSHKHVSCILGCCIDLDRTPLVIYQFSANGTLEENLNHGGNRKSGLDWYQRLNIAAEIASTLAYLQHQISPPIYHHDLKSGNIYLDQEYSIKIAGFGLLNFKEASPLGHNAEEAQFYRSDVYNLGVILLEIIAGSKHVDLPNVALAKIRSRKVEEIVDPLLYYHEQPQFRREQIEVVADIAARCLLFGGDGRLSMMDVARELIQITKDSLDGSVRRGPAIEETFSNSSLLQMISMSPDSSFVH</sequence>
<dbReference type="GO" id="GO:0004672">
    <property type="term" value="F:protein kinase activity"/>
    <property type="evidence" value="ECO:0007669"/>
    <property type="project" value="InterPro"/>
</dbReference>
<keyword evidence="6" id="KW-0418">Kinase</keyword>
<dbReference type="Gene3D" id="3.30.200.20">
    <property type="entry name" value="Phosphorylase Kinase, domain 1"/>
    <property type="match status" value="1"/>
</dbReference>
<dbReference type="GO" id="GO:0005524">
    <property type="term" value="F:ATP binding"/>
    <property type="evidence" value="ECO:0007669"/>
    <property type="project" value="UniProtKB-KW"/>
</dbReference>
<dbReference type="InterPro" id="IPR000719">
    <property type="entry name" value="Prot_kinase_dom"/>
</dbReference>
<keyword evidence="7" id="KW-1185">Reference proteome</keyword>
<name>A0A200RB21_MACCD</name>
<protein>
    <submittedName>
        <fullName evidence="6">Protein kinase domain</fullName>
    </submittedName>
</protein>
<dbReference type="InterPro" id="IPR001245">
    <property type="entry name" value="Ser-Thr/Tyr_kinase_cat_dom"/>
</dbReference>
<keyword evidence="3" id="KW-1133">Transmembrane helix</keyword>
<feature type="domain" description="Protein kinase" evidence="5">
    <location>
        <begin position="231"/>
        <end position="484"/>
    </location>
</feature>
<dbReference type="STRING" id="56857.A0A200RB21"/>
<dbReference type="OrthoDB" id="1847747at2759"/>
<feature type="signal peptide" evidence="4">
    <location>
        <begin position="1"/>
        <end position="20"/>
    </location>
</feature>
<reference evidence="6 7" key="1">
    <citation type="journal article" date="2017" name="Mol. Plant">
        <title>The Genome of Medicinal Plant Macleaya cordata Provides New Insights into Benzylisoquinoline Alkaloids Metabolism.</title>
        <authorList>
            <person name="Liu X."/>
            <person name="Liu Y."/>
            <person name="Huang P."/>
            <person name="Ma Y."/>
            <person name="Qing Z."/>
            <person name="Tang Q."/>
            <person name="Cao H."/>
            <person name="Cheng P."/>
            <person name="Zheng Y."/>
            <person name="Yuan Z."/>
            <person name="Zhou Y."/>
            <person name="Liu J."/>
            <person name="Tang Z."/>
            <person name="Zhuo Y."/>
            <person name="Zhang Y."/>
            <person name="Yu L."/>
            <person name="Huang J."/>
            <person name="Yang P."/>
            <person name="Peng Q."/>
            <person name="Zhang J."/>
            <person name="Jiang W."/>
            <person name="Zhang Z."/>
            <person name="Lin K."/>
            <person name="Ro D.K."/>
            <person name="Chen X."/>
            <person name="Xiong X."/>
            <person name="Shang Y."/>
            <person name="Huang S."/>
            <person name="Zeng J."/>
        </authorList>
    </citation>
    <scope>NUCLEOTIDE SEQUENCE [LARGE SCALE GENOMIC DNA]</scope>
    <source>
        <strain evidence="7">cv. BLH2017</strain>
        <tissue evidence="6">Root</tissue>
    </source>
</reference>
<evidence type="ECO:0000313" key="7">
    <source>
        <dbReference type="Proteomes" id="UP000195402"/>
    </source>
</evidence>
<dbReference type="Pfam" id="PF07714">
    <property type="entry name" value="PK_Tyr_Ser-Thr"/>
    <property type="match status" value="1"/>
</dbReference>
<accession>A0A200RB21</accession>
<dbReference type="SMART" id="SM00220">
    <property type="entry name" value="S_TKc"/>
    <property type="match status" value="1"/>
</dbReference>
<dbReference type="PANTHER" id="PTHR46008">
    <property type="entry name" value="LEAF RUST 10 DISEASE-RESISTANCE LOCUS RECEPTOR-LIKE PROTEIN KINASE-LIKE 1.4"/>
    <property type="match status" value="1"/>
</dbReference>
<evidence type="ECO:0000256" key="1">
    <source>
        <dbReference type="ARBA" id="ARBA00022741"/>
    </source>
</evidence>
<dbReference type="OMA" id="HHRVNIA"/>
<dbReference type="InParanoid" id="A0A200RB21"/>
<keyword evidence="4" id="KW-0732">Signal</keyword>
<gene>
    <name evidence="6" type="ORF">BVC80_237g16</name>
</gene>
<dbReference type="Gene3D" id="1.10.510.10">
    <property type="entry name" value="Transferase(Phosphotransferase) domain 1"/>
    <property type="match status" value="1"/>
</dbReference>
<keyword evidence="1" id="KW-0547">Nucleotide-binding</keyword>
<evidence type="ECO:0000256" key="2">
    <source>
        <dbReference type="ARBA" id="ARBA00022840"/>
    </source>
</evidence>
<dbReference type="AlphaFoldDB" id="A0A200RB21"/>
<evidence type="ECO:0000256" key="3">
    <source>
        <dbReference type="SAM" id="Phobius"/>
    </source>
</evidence>
<evidence type="ECO:0000259" key="5">
    <source>
        <dbReference type="PROSITE" id="PS50011"/>
    </source>
</evidence>
<evidence type="ECO:0000256" key="4">
    <source>
        <dbReference type="SAM" id="SignalP"/>
    </source>
</evidence>
<dbReference type="PROSITE" id="PS00108">
    <property type="entry name" value="PROTEIN_KINASE_ST"/>
    <property type="match status" value="1"/>
</dbReference>
<dbReference type="InterPro" id="IPR011009">
    <property type="entry name" value="Kinase-like_dom_sf"/>
</dbReference>
<keyword evidence="2" id="KW-0067">ATP-binding</keyword>
<keyword evidence="6" id="KW-0808">Transferase</keyword>
<dbReference type="PROSITE" id="PS50011">
    <property type="entry name" value="PROTEIN_KINASE_DOM"/>
    <property type="match status" value="1"/>
</dbReference>
<evidence type="ECO:0000313" key="6">
    <source>
        <dbReference type="EMBL" id="OVA19918.1"/>
    </source>
</evidence>
<dbReference type="PANTHER" id="PTHR46008:SF55">
    <property type="match status" value="1"/>
</dbReference>
<proteinExistence type="predicted"/>
<keyword evidence="3" id="KW-0472">Membrane</keyword>
<dbReference type="SUPFAM" id="SSF56112">
    <property type="entry name" value="Protein kinase-like (PK-like)"/>
    <property type="match status" value="1"/>
</dbReference>
<organism evidence="6 7">
    <name type="scientific">Macleaya cordata</name>
    <name type="common">Five-seeded plume-poppy</name>
    <name type="synonym">Bocconia cordata</name>
    <dbReference type="NCBI Taxonomy" id="56857"/>
    <lineage>
        <taxon>Eukaryota</taxon>
        <taxon>Viridiplantae</taxon>
        <taxon>Streptophyta</taxon>
        <taxon>Embryophyta</taxon>
        <taxon>Tracheophyta</taxon>
        <taxon>Spermatophyta</taxon>
        <taxon>Magnoliopsida</taxon>
        <taxon>Ranunculales</taxon>
        <taxon>Papaveraceae</taxon>
        <taxon>Papaveroideae</taxon>
        <taxon>Macleaya</taxon>
    </lineage>
</organism>
<dbReference type="EMBL" id="MVGT01000164">
    <property type="protein sequence ID" value="OVA19918.1"/>
    <property type="molecule type" value="Genomic_DNA"/>
</dbReference>